<dbReference type="GO" id="GO:0004674">
    <property type="term" value="F:protein serine/threonine kinase activity"/>
    <property type="evidence" value="ECO:0007669"/>
    <property type="project" value="TreeGrafter"/>
</dbReference>
<dbReference type="KEGG" id="gtt:GUITHDRAFT_81924"/>
<dbReference type="GO" id="GO:0005524">
    <property type="term" value="F:ATP binding"/>
    <property type="evidence" value="ECO:0007669"/>
    <property type="project" value="InterPro"/>
</dbReference>
<reference evidence="2" key="1">
    <citation type="journal article" date="2012" name="Nature">
        <title>Algal genomes reveal evolutionary mosaicism and the fate of nucleomorphs.</title>
        <authorList>
            <consortium name="DOE Joint Genome Institute"/>
            <person name="Curtis B.A."/>
            <person name="Tanifuji G."/>
            <person name="Burki F."/>
            <person name="Gruber A."/>
            <person name="Irimia M."/>
            <person name="Maruyama S."/>
            <person name="Arias M.C."/>
            <person name="Ball S.G."/>
            <person name="Gile G.H."/>
            <person name="Hirakawa Y."/>
            <person name="Hopkins J.F."/>
            <person name="Kuo A."/>
            <person name="Rensing S.A."/>
            <person name="Schmutz J."/>
            <person name="Symeonidi A."/>
            <person name="Elias M."/>
            <person name="Eveleigh R.J."/>
            <person name="Herman E.K."/>
            <person name="Klute M.J."/>
            <person name="Nakayama T."/>
            <person name="Obornik M."/>
            <person name="Reyes-Prieto A."/>
            <person name="Armbrust E.V."/>
            <person name="Aves S.J."/>
            <person name="Beiko R.G."/>
            <person name="Coutinho P."/>
            <person name="Dacks J.B."/>
            <person name="Durnford D.G."/>
            <person name="Fast N.M."/>
            <person name="Green B.R."/>
            <person name="Grisdale C.J."/>
            <person name="Hempel F."/>
            <person name="Henrissat B."/>
            <person name="Hoppner M.P."/>
            <person name="Ishida K."/>
            <person name="Kim E."/>
            <person name="Koreny L."/>
            <person name="Kroth P.G."/>
            <person name="Liu Y."/>
            <person name="Malik S.B."/>
            <person name="Maier U.G."/>
            <person name="McRose D."/>
            <person name="Mock T."/>
            <person name="Neilson J.A."/>
            <person name="Onodera N.T."/>
            <person name="Poole A.M."/>
            <person name="Pritham E.J."/>
            <person name="Richards T.A."/>
            <person name="Rocap G."/>
            <person name="Roy S.W."/>
            <person name="Sarai C."/>
            <person name="Schaack S."/>
            <person name="Shirato S."/>
            <person name="Slamovits C.H."/>
            <person name="Spencer D.F."/>
            <person name="Suzuki S."/>
            <person name="Worden A.Z."/>
            <person name="Zauner S."/>
            <person name="Barry K."/>
            <person name="Bell C."/>
            <person name="Bharti A.K."/>
            <person name="Crow J.A."/>
            <person name="Grimwood J."/>
            <person name="Kramer R."/>
            <person name="Lindquist E."/>
            <person name="Lucas S."/>
            <person name="Salamov A."/>
            <person name="McFadden G.I."/>
            <person name="Lane C.E."/>
            <person name="Keeling P.J."/>
            <person name="Gray M.W."/>
            <person name="Grigoriev I.V."/>
            <person name="Archibald J.M."/>
        </authorList>
    </citation>
    <scope>NUCLEOTIDE SEQUENCE</scope>
    <source>
        <strain evidence="2">CCMP2712</strain>
    </source>
</reference>
<dbReference type="InterPro" id="IPR011009">
    <property type="entry name" value="Kinase-like_dom_sf"/>
</dbReference>
<evidence type="ECO:0000313" key="2">
    <source>
        <dbReference type="EMBL" id="EKX32873.1"/>
    </source>
</evidence>
<proteinExistence type="predicted"/>
<accession>L1I9I2</accession>
<dbReference type="RefSeq" id="XP_005819853.1">
    <property type="nucleotide sequence ID" value="XM_005819796.1"/>
</dbReference>
<organism evidence="2">
    <name type="scientific">Guillardia theta (strain CCMP2712)</name>
    <name type="common">Cryptophyte</name>
    <dbReference type="NCBI Taxonomy" id="905079"/>
    <lineage>
        <taxon>Eukaryota</taxon>
        <taxon>Cryptophyceae</taxon>
        <taxon>Pyrenomonadales</taxon>
        <taxon>Geminigeraceae</taxon>
        <taxon>Guillardia</taxon>
    </lineage>
</organism>
<dbReference type="STRING" id="905079.L1I9I2"/>
<protein>
    <recommendedName>
        <fullName evidence="1">Protein kinase domain-containing protein</fullName>
    </recommendedName>
</protein>
<evidence type="ECO:0000259" key="1">
    <source>
        <dbReference type="PROSITE" id="PS50011"/>
    </source>
</evidence>
<dbReference type="OrthoDB" id="10261027at2759"/>
<feature type="non-terminal residue" evidence="2">
    <location>
        <position position="87"/>
    </location>
</feature>
<dbReference type="EMBL" id="JH993167">
    <property type="protein sequence ID" value="EKX32873.1"/>
    <property type="molecule type" value="Genomic_DNA"/>
</dbReference>
<dbReference type="InterPro" id="IPR001245">
    <property type="entry name" value="Ser-Thr/Tyr_kinase_cat_dom"/>
</dbReference>
<gene>
    <name evidence="2" type="ORF">GUITHDRAFT_81924</name>
</gene>
<name>L1I9I2_GUITC</name>
<dbReference type="Pfam" id="PF07714">
    <property type="entry name" value="PK_Tyr_Ser-Thr"/>
    <property type="match status" value="1"/>
</dbReference>
<dbReference type="PROSITE" id="PS50011">
    <property type="entry name" value="PROTEIN_KINASE_DOM"/>
    <property type="match status" value="1"/>
</dbReference>
<dbReference type="PaxDb" id="55529-EKX32873"/>
<sequence>DEKCTEKIDIYSLSMMMWEMLTSKLPWDGSNFQDVRQAVAHLGERPPIPADTPLQLADLLRDCWHMDPEQRPSAAAVLQRIAQMGVR</sequence>
<dbReference type="HOGENOM" id="CLU_000288_7_26_1"/>
<dbReference type="AlphaFoldDB" id="L1I9I2"/>
<dbReference type="SUPFAM" id="SSF56112">
    <property type="entry name" value="Protein kinase-like (PK-like)"/>
    <property type="match status" value="1"/>
</dbReference>
<dbReference type="Gene3D" id="1.10.510.10">
    <property type="entry name" value="Transferase(Phosphotransferase) domain 1"/>
    <property type="match status" value="1"/>
</dbReference>
<dbReference type="eggNOG" id="KOG0192">
    <property type="taxonomic scope" value="Eukaryota"/>
</dbReference>
<dbReference type="GeneID" id="17289610"/>
<dbReference type="InterPro" id="IPR000719">
    <property type="entry name" value="Prot_kinase_dom"/>
</dbReference>
<dbReference type="InterPro" id="IPR051681">
    <property type="entry name" value="Ser/Thr_Kinases-Pseudokinases"/>
</dbReference>
<dbReference type="PANTHER" id="PTHR44329">
    <property type="entry name" value="SERINE/THREONINE-PROTEIN KINASE TNNI3K-RELATED"/>
    <property type="match status" value="1"/>
</dbReference>
<feature type="domain" description="Protein kinase" evidence="1">
    <location>
        <begin position="1"/>
        <end position="86"/>
    </location>
</feature>